<comment type="caution">
    <text evidence="1">The sequence shown here is derived from an EMBL/GenBank/DDBJ whole genome shotgun (WGS) entry which is preliminary data.</text>
</comment>
<reference evidence="1 2" key="1">
    <citation type="submission" date="2024-10" db="EMBL/GenBank/DDBJ databases">
        <title>The Natural Products Discovery Center: Release of the First 8490 Sequenced Strains for Exploring Actinobacteria Biosynthetic Diversity.</title>
        <authorList>
            <person name="Kalkreuter E."/>
            <person name="Kautsar S.A."/>
            <person name="Yang D."/>
            <person name="Bader C.D."/>
            <person name="Teijaro C.N."/>
            <person name="Fluegel L."/>
            <person name="Davis C.M."/>
            <person name="Simpson J.R."/>
            <person name="Lauterbach L."/>
            <person name="Steele A.D."/>
            <person name="Gui C."/>
            <person name="Meng S."/>
            <person name="Li G."/>
            <person name="Viehrig K."/>
            <person name="Ye F."/>
            <person name="Su P."/>
            <person name="Kiefer A.F."/>
            <person name="Nichols A."/>
            <person name="Cepeda A.J."/>
            <person name="Yan W."/>
            <person name="Fan B."/>
            <person name="Jiang Y."/>
            <person name="Adhikari A."/>
            <person name="Zheng C.-J."/>
            <person name="Schuster L."/>
            <person name="Cowan T.M."/>
            <person name="Smanski M.J."/>
            <person name="Chevrette M.G."/>
            <person name="De Carvalho L.P.S."/>
            <person name="Shen B."/>
        </authorList>
    </citation>
    <scope>NUCLEOTIDE SEQUENCE [LARGE SCALE GENOMIC DNA]</scope>
    <source>
        <strain evidence="1 2">NPDC018013</strain>
    </source>
</reference>
<gene>
    <name evidence="1" type="ORF">ACH4GP_36560</name>
</gene>
<dbReference type="Proteomes" id="UP001610990">
    <property type="component" value="Unassembled WGS sequence"/>
</dbReference>
<organism evidence="1 2">
    <name type="scientific">Streptomyces celluloflavus</name>
    <dbReference type="NCBI Taxonomy" id="58344"/>
    <lineage>
        <taxon>Bacteria</taxon>
        <taxon>Bacillati</taxon>
        <taxon>Actinomycetota</taxon>
        <taxon>Actinomycetes</taxon>
        <taxon>Kitasatosporales</taxon>
        <taxon>Streptomycetaceae</taxon>
        <taxon>Streptomyces</taxon>
    </lineage>
</organism>
<protein>
    <recommendedName>
        <fullName evidence="3">DUF2283 domain-containing protein</fullName>
    </recommendedName>
</protein>
<evidence type="ECO:0008006" key="3">
    <source>
        <dbReference type="Google" id="ProtNLM"/>
    </source>
</evidence>
<evidence type="ECO:0000313" key="1">
    <source>
        <dbReference type="EMBL" id="MFH8589828.1"/>
    </source>
</evidence>
<sequence length="76" mass="7966">MLMRVHVAYERDGSIVALAEIEENPTGGVACRPLPGDGQTVAEADVPGEFTDLPLSQLLSSLRVSEGSEGVLLIST</sequence>
<proteinExistence type="predicted"/>
<dbReference type="RefSeq" id="WP_397676842.1">
    <property type="nucleotide sequence ID" value="NZ_JBIRGH010000037.1"/>
</dbReference>
<accession>A0ABW7RR09</accession>
<dbReference type="EMBL" id="JBIRGH010000037">
    <property type="protein sequence ID" value="MFH8589828.1"/>
    <property type="molecule type" value="Genomic_DNA"/>
</dbReference>
<name>A0ABW7RR09_9ACTN</name>
<keyword evidence="2" id="KW-1185">Reference proteome</keyword>
<evidence type="ECO:0000313" key="2">
    <source>
        <dbReference type="Proteomes" id="UP001610990"/>
    </source>
</evidence>